<evidence type="ECO:0000256" key="1">
    <source>
        <dbReference type="ARBA" id="ARBA00022723"/>
    </source>
</evidence>
<dbReference type="InterPro" id="IPR001279">
    <property type="entry name" value="Metallo-B-lactamas"/>
</dbReference>
<reference evidence="3 4" key="1">
    <citation type="journal article" date="2019" name="Int. J. Syst. Evol. Microbiol.">
        <title>The Global Catalogue of Microorganisms (GCM) 10K type strain sequencing project: providing services to taxonomists for standard genome sequencing and annotation.</title>
        <authorList>
            <consortium name="The Broad Institute Genomics Platform"/>
            <consortium name="The Broad Institute Genome Sequencing Center for Infectious Disease"/>
            <person name="Wu L."/>
            <person name="Ma J."/>
        </authorList>
    </citation>
    <scope>NUCLEOTIDE SEQUENCE [LARGE SCALE GENOMIC DNA]</scope>
    <source>
        <strain evidence="3 4">JCM 17504</strain>
    </source>
</reference>
<dbReference type="CDD" id="cd07724">
    <property type="entry name" value="POD-like_MBL-fold"/>
    <property type="match status" value="1"/>
</dbReference>
<accession>A0AAV3UM86</accession>
<dbReference type="PANTHER" id="PTHR43084">
    <property type="entry name" value="PERSULFIDE DIOXYGENASE ETHE1"/>
    <property type="match status" value="1"/>
</dbReference>
<dbReference type="SUPFAM" id="SSF56281">
    <property type="entry name" value="Metallo-hydrolase/oxidoreductase"/>
    <property type="match status" value="1"/>
</dbReference>
<keyword evidence="1" id="KW-0479">Metal-binding</keyword>
<dbReference type="GO" id="GO:0050313">
    <property type="term" value="F:sulfur dioxygenase activity"/>
    <property type="evidence" value="ECO:0007669"/>
    <property type="project" value="InterPro"/>
</dbReference>
<dbReference type="Gene3D" id="3.40.250.10">
    <property type="entry name" value="Rhodanese-like domain"/>
    <property type="match status" value="1"/>
</dbReference>
<dbReference type="InterPro" id="IPR051682">
    <property type="entry name" value="Mito_Persulfide_Diox"/>
</dbReference>
<gene>
    <name evidence="3" type="ORF">GCM10025751_38880</name>
</gene>
<dbReference type="GeneID" id="68614242"/>
<dbReference type="Gene3D" id="3.60.15.10">
    <property type="entry name" value="Ribonuclease Z/Hydroxyacylglutathione hydrolase-like"/>
    <property type="match status" value="1"/>
</dbReference>
<dbReference type="SUPFAM" id="SSF52821">
    <property type="entry name" value="Rhodanese/Cell cycle control phosphatase"/>
    <property type="match status" value="1"/>
</dbReference>
<dbReference type="PANTHER" id="PTHR43084:SF1">
    <property type="entry name" value="PERSULFIDE DIOXYGENASE ETHE1, MITOCHONDRIAL"/>
    <property type="match status" value="1"/>
</dbReference>
<comment type="caution">
    <text evidence="3">The sequence shown here is derived from an EMBL/GenBank/DDBJ whole genome shotgun (WGS) entry which is preliminary data.</text>
</comment>
<dbReference type="Proteomes" id="UP001501729">
    <property type="component" value="Unassembled WGS sequence"/>
</dbReference>
<evidence type="ECO:0000313" key="4">
    <source>
        <dbReference type="Proteomes" id="UP001501729"/>
    </source>
</evidence>
<evidence type="ECO:0000259" key="2">
    <source>
        <dbReference type="PROSITE" id="PS50206"/>
    </source>
</evidence>
<sequence>MEDALSARELYDRLRRGESLTVLDVRNRDEYETWHIDAPRVVQTPYAEFMSAKVKNELPDFADSLDLEEPVVAVCPRGEASEQVAAMLRETGTDAGNLADGMDGWARVYVAREIRAESDEALIQYERPSSGCLSYLVVSGDEATVIDPLQAFADRYVEDAQKSGAELKYAIDTHVHADHISGLREVADATDAEAVLPAGARTRGLAFEAKFVENGDELAVGKTTLTAVHAPGHTSEMTLFRVGKTLFSADTLFLDGIGRPDLEAGSEGETELADDLYETLHERVLTLPDGTLVAPGHIHAETPRGKDESFTARLAAVRESVPLLSLDREAFVARIADDLPPRPANYEDIVAINLGEKSVEEETAFELELGPNNCAVQ</sequence>
<dbReference type="SMART" id="SM00849">
    <property type="entry name" value="Lactamase_B"/>
    <property type="match status" value="1"/>
</dbReference>
<evidence type="ECO:0000313" key="3">
    <source>
        <dbReference type="EMBL" id="GAA5057182.1"/>
    </source>
</evidence>
<dbReference type="SMART" id="SM00450">
    <property type="entry name" value="RHOD"/>
    <property type="match status" value="1"/>
</dbReference>
<dbReference type="RefSeq" id="WP_227773988.1">
    <property type="nucleotide sequence ID" value="NZ_BAABKX010000015.1"/>
</dbReference>
<protein>
    <submittedName>
        <fullName evidence="3">Rhodanese-like domain-containing protein</fullName>
    </submittedName>
</protein>
<dbReference type="GO" id="GO:0070813">
    <property type="term" value="P:hydrogen sulfide metabolic process"/>
    <property type="evidence" value="ECO:0007669"/>
    <property type="project" value="TreeGrafter"/>
</dbReference>
<dbReference type="Pfam" id="PF00581">
    <property type="entry name" value="Rhodanese"/>
    <property type="match status" value="1"/>
</dbReference>
<dbReference type="Pfam" id="PF00753">
    <property type="entry name" value="Lactamase_B"/>
    <property type="match status" value="1"/>
</dbReference>
<proteinExistence type="predicted"/>
<feature type="domain" description="Rhodanese" evidence="2">
    <location>
        <begin position="16"/>
        <end position="114"/>
    </location>
</feature>
<dbReference type="EMBL" id="BAABKX010000015">
    <property type="protein sequence ID" value="GAA5057182.1"/>
    <property type="molecule type" value="Genomic_DNA"/>
</dbReference>
<dbReference type="InterPro" id="IPR036866">
    <property type="entry name" value="RibonucZ/Hydroxyglut_hydro"/>
</dbReference>
<dbReference type="InterPro" id="IPR001763">
    <property type="entry name" value="Rhodanese-like_dom"/>
</dbReference>
<dbReference type="GO" id="GO:0006749">
    <property type="term" value="P:glutathione metabolic process"/>
    <property type="evidence" value="ECO:0007669"/>
    <property type="project" value="InterPro"/>
</dbReference>
<dbReference type="InterPro" id="IPR036873">
    <property type="entry name" value="Rhodanese-like_dom_sf"/>
</dbReference>
<dbReference type="InterPro" id="IPR044528">
    <property type="entry name" value="POD-like_MBL-fold"/>
</dbReference>
<dbReference type="AlphaFoldDB" id="A0AAV3UM86"/>
<dbReference type="GO" id="GO:0046872">
    <property type="term" value="F:metal ion binding"/>
    <property type="evidence" value="ECO:0007669"/>
    <property type="project" value="UniProtKB-KW"/>
</dbReference>
<organism evidence="3 4">
    <name type="scientific">Haladaptatus pallidirubidus</name>
    <dbReference type="NCBI Taxonomy" id="1008152"/>
    <lineage>
        <taxon>Archaea</taxon>
        <taxon>Methanobacteriati</taxon>
        <taxon>Methanobacteriota</taxon>
        <taxon>Stenosarchaea group</taxon>
        <taxon>Halobacteria</taxon>
        <taxon>Halobacteriales</taxon>
        <taxon>Haladaptataceae</taxon>
        <taxon>Haladaptatus</taxon>
    </lineage>
</organism>
<dbReference type="PROSITE" id="PS50206">
    <property type="entry name" value="RHODANESE_3"/>
    <property type="match status" value="1"/>
</dbReference>
<name>A0AAV3UM86_9EURY</name>
<keyword evidence="4" id="KW-1185">Reference proteome</keyword>